<dbReference type="PANTHER" id="PTHR38013">
    <property type="entry name" value="GLYCOPROTEIN/POLYSACCHARIDE METABOLISM"/>
    <property type="match status" value="1"/>
</dbReference>
<evidence type="ECO:0000313" key="2">
    <source>
        <dbReference type="EMBL" id="EJF90685.1"/>
    </source>
</evidence>
<keyword evidence="3" id="KW-1185">Reference proteome</keyword>
<dbReference type="eggNOG" id="COG3126">
    <property type="taxonomic scope" value="Bacteria"/>
</dbReference>
<dbReference type="HOGENOM" id="CLU_085265_1_0_5"/>
<feature type="domain" description="DUF306" evidence="1">
    <location>
        <begin position="163"/>
        <end position="278"/>
    </location>
</feature>
<comment type="caution">
    <text evidence="2">The sequence shown here is derived from an EMBL/GenBank/DDBJ whole genome shotgun (WGS) entry which is preliminary data.</text>
</comment>
<proteinExistence type="predicted"/>
<reference evidence="2 3" key="1">
    <citation type="submission" date="2012-03" db="EMBL/GenBank/DDBJ databases">
        <title>The Genome Sequence of Bartonella tamiae Th239.</title>
        <authorList>
            <consortium name="The Broad Institute Genome Sequencing Platform"/>
            <consortium name="The Broad Institute Genome Sequencing Center for Infectious Disease"/>
            <person name="Feldgarden M."/>
            <person name="Kirby J."/>
            <person name="Kosoy M."/>
            <person name="Birtles R."/>
            <person name="Probert W.S."/>
            <person name="Chiaraviglio L."/>
            <person name="Young S.K."/>
            <person name="Zeng Q."/>
            <person name="Gargeya S."/>
            <person name="Fitzgerald M."/>
            <person name="Haas B."/>
            <person name="Abouelleil A."/>
            <person name="Alvarado L."/>
            <person name="Arachchi H.M."/>
            <person name="Berlin A."/>
            <person name="Chapman S.B."/>
            <person name="Gearin G."/>
            <person name="Goldberg J."/>
            <person name="Griggs A."/>
            <person name="Gujja S."/>
            <person name="Hansen M."/>
            <person name="Heiman D."/>
            <person name="Howarth C."/>
            <person name="Larimer J."/>
            <person name="Lui A."/>
            <person name="MacDonald P.J.P."/>
            <person name="McCowen C."/>
            <person name="Montmayeur A."/>
            <person name="Murphy C."/>
            <person name="Neiman D."/>
            <person name="Pearson M."/>
            <person name="Priest M."/>
            <person name="Roberts A."/>
            <person name="Saif S."/>
            <person name="Shea T."/>
            <person name="Sisk P."/>
            <person name="Stolte C."/>
            <person name="Sykes S."/>
            <person name="Wortman J."/>
            <person name="Nusbaum C."/>
            <person name="Birren B."/>
        </authorList>
    </citation>
    <scope>NUCLEOTIDE SEQUENCE [LARGE SCALE GENOMIC DNA]</scope>
    <source>
        <strain evidence="2 3">Th239</strain>
    </source>
</reference>
<dbReference type="Pfam" id="PF09619">
    <property type="entry name" value="YscW"/>
    <property type="match status" value="1"/>
</dbReference>
<evidence type="ECO:0000313" key="3">
    <source>
        <dbReference type="Proteomes" id="UP000008952"/>
    </source>
</evidence>
<dbReference type="InterPro" id="IPR039366">
    <property type="entry name" value="Pilotin"/>
</dbReference>
<dbReference type="Pfam" id="PF03724">
    <property type="entry name" value="META"/>
    <property type="match status" value="1"/>
</dbReference>
<dbReference type="InterPro" id="IPR053196">
    <property type="entry name" value="Lipoprotein_YbaY-like"/>
</dbReference>
<dbReference type="EMBL" id="AIMB01000007">
    <property type="protein sequence ID" value="EJF90685.1"/>
    <property type="molecule type" value="Genomic_DNA"/>
</dbReference>
<dbReference type="AlphaFoldDB" id="J1K0V7"/>
<dbReference type="Gene3D" id="2.40.128.270">
    <property type="match status" value="1"/>
</dbReference>
<dbReference type="eggNOG" id="COG3187">
    <property type="taxonomic scope" value="Bacteria"/>
</dbReference>
<dbReference type="InterPro" id="IPR038670">
    <property type="entry name" value="HslJ-like_sf"/>
</dbReference>
<dbReference type="Proteomes" id="UP000008952">
    <property type="component" value="Unassembled WGS sequence"/>
</dbReference>
<dbReference type="InterPro" id="IPR005184">
    <property type="entry name" value="DUF306_Meta_HslJ"/>
</dbReference>
<protein>
    <recommendedName>
        <fullName evidence="1">DUF306 domain-containing protein</fullName>
    </recommendedName>
</protein>
<name>J1K0V7_9HYPH</name>
<dbReference type="STRING" id="1094558.ME5_01086"/>
<dbReference type="OrthoDB" id="9809132at2"/>
<gene>
    <name evidence="2" type="ORF">ME5_01086</name>
</gene>
<dbReference type="PANTHER" id="PTHR38013:SF1">
    <property type="entry name" value="GLYCOPROTEIN_POLYSACCHARIDE METABOLISM"/>
    <property type="match status" value="1"/>
</dbReference>
<accession>J1K0V7</accession>
<evidence type="ECO:0000259" key="1">
    <source>
        <dbReference type="Pfam" id="PF03724"/>
    </source>
</evidence>
<dbReference type="PATRIC" id="fig|1094558.3.peg.1182"/>
<sequence length="285" mass="31920">MPMKRRLFVGMTIGTAALTSLLVVSVVAMAINTTNSSITETKISTIKGNIILNQDVEMPAHAHLIVQLVDISQKEGPFQVISETSMAINTQKALDFKMVLNTITFEKDHDYALQARIVVGDILWFISDERTPISIFETANPYKIYLNLVGQNISSKWNVPTSVNGHEWQVEDIFNAGIIDSSHITINVTNEKNLTSDPTFVKYNVTGYGGCNRYSTSVMINEDEKTLKFATPAMTFMACAEAISQQEDRFTEMLMKTNSYNFDDIGRLFLKDSKGNYIARLIPHL</sequence>
<organism evidence="2 3">
    <name type="scientific">Bartonella tamiae Th239</name>
    <dbReference type="NCBI Taxonomy" id="1094558"/>
    <lineage>
        <taxon>Bacteria</taxon>
        <taxon>Pseudomonadati</taxon>
        <taxon>Pseudomonadota</taxon>
        <taxon>Alphaproteobacteria</taxon>
        <taxon>Hyphomicrobiales</taxon>
        <taxon>Bartonellaceae</taxon>
        <taxon>Bartonella</taxon>
    </lineage>
</organism>